<sequence length="129" mass="14769">MSKVQEFRQLEQSLADNQKLLAELKPQVQDRLDTVELWKLEAEEKGYDLEEMALALCPHLVNPEKLVVASAPQRQRQQGKPRKARVVKTYKNPHNGEEVQTKGGNHKVLKEWKAKWGGAVVETWVSTNN</sequence>
<dbReference type="EMBL" id="CP031226">
    <property type="protein sequence ID" value="AXH59536.1"/>
    <property type="molecule type" value="Genomic_DNA"/>
</dbReference>
<dbReference type="GeneID" id="39473774"/>
<geneLocation type="plasmid" evidence="4">
    <name>pmppla107</name>
</geneLocation>
<dbReference type="InterPro" id="IPR035616">
    <property type="entry name" value="MvaT_DBD"/>
</dbReference>
<protein>
    <recommendedName>
        <fullName evidence="2">MvaT DNA-binding domain-containing protein</fullName>
    </recommendedName>
</protein>
<accession>A0AAD0M653</accession>
<name>A0AAD0M653_PSEAV</name>
<dbReference type="CDD" id="cd16170">
    <property type="entry name" value="MvaT_DBD"/>
    <property type="match status" value="1"/>
</dbReference>
<dbReference type="NCBIfam" id="NF041859">
    <property type="entry name" value="silencer_MvaTU"/>
    <property type="match status" value="1"/>
</dbReference>
<dbReference type="Pfam" id="PF22055">
    <property type="entry name" value="MvaT_DBD"/>
    <property type="match status" value="1"/>
</dbReference>
<proteinExistence type="predicted"/>
<feature type="compositionally biased region" description="Basic residues" evidence="1">
    <location>
        <begin position="77"/>
        <end position="88"/>
    </location>
</feature>
<organism evidence="3 4">
    <name type="scientific">Pseudomonas amygdali pv. lachrymans str. M301315</name>
    <dbReference type="NCBI Taxonomy" id="629260"/>
    <lineage>
        <taxon>Bacteria</taxon>
        <taxon>Pseudomonadati</taxon>
        <taxon>Pseudomonadota</taxon>
        <taxon>Gammaproteobacteria</taxon>
        <taxon>Pseudomonadales</taxon>
        <taxon>Pseudomonadaceae</taxon>
        <taxon>Pseudomonas</taxon>
        <taxon>Pseudomonas amygdali</taxon>
    </lineage>
</organism>
<evidence type="ECO:0000259" key="2">
    <source>
        <dbReference type="Pfam" id="PF22055"/>
    </source>
</evidence>
<dbReference type="AlphaFoldDB" id="A0AAD0M653"/>
<feature type="domain" description="MvaT DNA-binding" evidence="2">
    <location>
        <begin position="88"/>
        <end position="124"/>
    </location>
</feature>
<evidence type="ECO:0000313" key="4">
    <source>
        <dbReference type="Proteomes" id="UP000006426"/>
    </source>
</evidence>
<feature type="region of interest" description="Disordered" evidence="1">
    <location>
        <begin position="70"/>
        <end position="105"/>
    </location>
</feature>
<evidence type="ECO:0000256" key="1">
    <source>
        <dbReference type="SAM" id="MobiDB-lite"/>
    </source>
</evidence>
<keyword evidence="3" id="KW-0614">Plasmid</keyword>
<evidence type="ECO:0000313" key="3">
    <source>
        <dbReference type="EMBL" id="AXH59536.1"/>
    </source>
</evidence>
<reference evidence="3 4" key="1">
    <citation type="journal article" date="2011" name="PLoS Pathog.">
        <title>Dynamic evolution of pathogenicity revealed by sequencing and comparative genomics of 19 Pseudomonas syringae isolates.</title>
        <authorList>
            <person name="Baltrus D.A."/>
            <person name="Nishimura M.T."/>
            <person name="Romanchuk A."/>
            <person name="Chang J.H."/>
            <person name="Mukhtar M.S."/>
            <person name="Cherkis K."/>
            <person name="Roach J."/>
            <person name="Grant S.R."/>
            <person name="Jones C.D."/>
            <person name="Dangl J.L."/>
        </authorList>
    </citation>
    <scope>NUCLEOTIDE SEQUENCE [LARGE SCALE GENOMIC DNA]</scope>
    <source>
        <strain evidence="3 4">M301315</strain>
    </source>
</reference>
<dbReference type="Proteomes" id="UP000006426">
    <property type="component" value="Plasmid pmppla107"/>
</dbReference>
<gene>
    <name evidence="3" type="ORF">PLA107_030380</name>
</gene>
<dbReference type="RefSeq" id="WP_005742259.1">
    <property type="nucleotide sequence ID" value="NZ_CP031226.1"/>
</dbReference>